<evidence type="ECO:0000259" key="2">
    <source>
        <dbReference type="Pfam" id="PF14338"/>
    </source>
</evidence>
<evidence type="ECO:0000259" key="1">
    <source>
        <dbReference type="Pfam" id="PF04471"/>
    </source>
</evidence>
<dbReference type="Gene3D" id="3.40.1350.10">
    <property type="match status" value="1"/>
</dbReference>
<reference evidence="3 4" key="1">
    <citation type="submission" date="2018-09" db="EMBL/GenBank/DDBJ databases">
        <title>A clostridial neurotoxin that targets Anopheles mosquitoes.</title>
        <authorList>
            <person name="Contreras E."/>
            <person name="Masuyer G."/>
            <person name="Qureshi N."/>
            <person name="Chawla S."/>
            <person name="Lim H.L."/>
            <person name="Chen J."/>
            <person name="Stenmark P."/>
            <person name="Gill S."/>
        </authorList>
    </citation>
    <scope>NUCLEOTIDE SEQUENCE [LARGE SCALE GENOMIC DNA]</scope>
    <source>
        <strain evidence="3 4">Cbm</strain>
    </source>
</reference>
<sequence>MFNYTYEDLMIPCFQAIDNLGGSATISEIDDEIAKILNLTDEEINYMHDNSTTKLKYRAAWARTNLKNVGYIENSKRGVWSITSIGKGVEDIESVDVINRARQMKGKKNKKDEDLEVLVENPEMDIECENDEYVWKDEILEIIKKIEPDRFEKLCQRLLRELGFVNVEVTKRSCDGGIDGKGILKLGGVLSFHVVFQAKRYSGTVGSSIIRDFRGAMVGRADKGLVITTGIFSREAIKEAQRDGATPIDLIDGNELTKHLKELGLGVDVQMVERVTVDLNWFENI</sequence>
<dbReference type="SUPFAM" id="SSF52980">
    <property type="entry name" value="Restriction endonuclease-like"/>
    <property type="match status" value="1"/>
</dbReference>
<dbReference type="RefSeq" id="WP_150886256.1">
    <property type="nucleotide sequence ID" value="NZ_CP032452.1"/>
</dbReference>
<evidence type="ECO:0000313" key="4">
    <source>
        <dbReference type="Proteomes" id="UP000326961"/>
    </source>
</evidence>
<dbReference type="GO" id="GO:0009307">
    <property type="term" value="P:DNA restriction-modification system"/>
    <property type="evidence" value="ECO:0007669"/>
    <property type="project" value="InterPro"/>
</dbReference>
<dbReference type="InterPro" id="IPR007560">
    <property type="entry name" value="Restrct_endonuc_IV_Mrr"/>
</dbReference>
<keyword evidence="3" id="KW-0378">Hydrolase</keyword>
<dbReference type="InterPro" id="IPR011335">
    <property type="entry name" value="Restrct_endonuc-II-like"/>
</dbReference>
<proteinExistence type="predicted"/>
<dbReference type="PANTHER" id="PTHR30015">
    <property type="entry name" value="MRR RESTRICTION SYSTEM PROTEIN"/>
    <property type="match status" value="1"/>
</dbReference>
<dbReference type="Pfam" id="PF04471">
    <property type="entry name" value="Mrr_cat"/>
    <property type="match status" value="1"/>
</dbReference>
<name>A0A5P3XDZ5_PARBF</name>
<dbReference type="InterPro" id="IPR052906">
    <property type="entry name" value="Type_IV_Methyl-Rstrct_Enzyme"/>
</dbReference>
<feature type="domain" description="Restriction endonuclease type IV Mrr" evidence="1">
    <location>
        <begin position="143"/>
        <end position="258"/>
    </location>
</feature>
<dbReference type="AlphaFoldDB" id="A0A5P3XDZ5"/>
<protein>
    <submittedName>
        <fullName evidence="3">Restriction endonuclease</fullName>
    </submittedName>
</protein>
<dbReference type="InterPro" id="IPR011856">
    <property type="entry name" value="tRNA_endonuc-like_dom_sf"/>
</dbReference>
<organism evidence="3 4">
    <name type="scientific">Paraclostridium bifermentans</name>
    <name type="common">Clostridium bifermentans</name>
    <dbReference type="NCBI Taxonomy" id="1490"/>
    <lineage>
        <taxon>Bacteria</taxon>
        <taxon>Bacillati</taxon>
        <taxon>Bacillota</taxon>
        <taxon>Clostridia</taxon>
        <taxon>Peptostreptococcales</taxon>
        <taxon>Peptostreptococcaceae</taxon>
        <taxon>Paraclostridium</taxon>
    </lineage>
</organism>
<dbReference type="Proteomes" id="UP000326961">
    <property type="component" value="Chromosome"/>
</dbReference>
<dbReference type="InterPro" id="IPR025745">
    <property type="entry name" value="Mrr-like_N_dom"/>
</dbReference>
<feature type="domain" description="Restriction system protein Mrr-like N-terminal" evidence="2">
    <location>
        <begin position="6"/>
        <end position="88"/>
    </location>
</feature>
<dbReference type="GO" id="GO:0015666">
    <property type="term" value="F:restriction endodeoxyribonuclease activity"/>
    <property type="evidence" value="ECO:0007669"/>
    <property type="project" value="TreeGrafter"/>
</dbReference>
<dbReference type="GO" id="GO:0003677">
    <property type="term" value="F:DNA binding"/>
    <property type="evidence" value="ECO:0007669"/>
    <property type="project" value="InterPro"/>
</dbReference>
<dbReference type="PANTHER" id="PTHR30015:SF7">
    <property type="entry name" value="TYPE IV METHYL-DIRECTED RESTRICTION ENZYME ECOKMRR"/>
    <property type="match status" value="1"/>
</dbReference>
<keyword evidence="3" id="KW-0540">Nuclease</keyword>
<accession>A0A5P3XDZ5</accession>
<dbReference type="EMBL" id="CP032452">
    <property type="protein sequence ID" value="QEZ68485.1"/>
    <property type="molecule type" value="Genomic_DNA"/>
</dbReference>
<gene>
    <name evidence="3" type="ORF">D4A35_05845</name>
</gene>
<evidence type="ECO:0000313" key="3">
    <source>
        <dbReference type="EMBL" id="QEZ68485.1"/>
    </source>
</evidence>
<dbReference type="Pfam" id="PF14338">
    <property type="entry name" value="Mrr_N"/>
    <property type="match status" value="1"/>
</dbReference>
<keyword evidence="3" id="KW-0255">Endonuclease</keyword>